<keyword evidence="7" id="KW-0732">Signal</keyword>
<dbReference type="SUPFAM" id="SSF53474">
    <property type="entry name" value="alpha/beta-Hydrolases"/>
    <property type="match status" value="1"/>
</dbReference>
<evidence type="ECO:0000256" key="2">
    <source>
        <dbReference type="ARBA" id="ARBA00022764"/>
    </source>
</evidence>
<keyword evidence="2" id="KW-0574">Periplasm</keyword>
<dbReference type="PANTHER" id="PTHR33428">
    <property type="entry name" value="CHLOROPHYLLASE-2, CHLOROPLASTIC"/>
    <property type="match status" value="1"/>
</dbReference>
<dbReference type="EC" id="3.1.1.101" evidence="5"/>
<keyword evidence="10" id="KW-1185">Reference proteome</keyword>
<name>A0ABW2CTX2_9ACTN</name>
<evidence type="ECO:0000256" key="3">
    <source>
        <dbReference type="ARBA" id="ARBA00033629"/>
    </source>
</evidence>
<evidence type="ECO:0000256" key="5">
    <source>
        <dbReference type="ARBA" id="ARBA00033764"/>
    </source>
</evidence>
<feature type="signal peptide" evidence="7">
    <location>
        <begin position="1"/>
        <end position="33"/>
    </location>
</feature>
<reference evidence="10" key="1">
    <citation type="journal article" date="2019" name="Int. J. Syst. Evol. Microbiol.">
        <title>The Global Catalogue of Microorganisms (GCM) 10K type strain sequencing project: providing services to taxonomists for standard genome sequencing and annotation.</title>
        <authorList>
            <consortium name="The Broad Institute Genomics Platform"/>
            <consortium name="The Broad Institute Genome Sequencing Center for Infectious Disease"/>
            <person name="Wu L."/>
            <person name="Ma J."/>
        </authorList>
    </citation>
    <scope>NUCLEOTIDE SEQUENCE [LARGE SCALE GENOMIC DNA]</scope>
    <source>
        <strain evidence="10">JCM 3369</strain>
    </source>
</reference>
<dbReference type="Gene3D" id="3.40.50.1820">
    <property type="entry name" value="alpha/beta hydrolase"/>
    <property type="match status" value="1"/>
</dbReference>
<comment type="catalytic activity">
    <reaction evidence="4">
        <text>(ethylene terephthalate)(n) + H2O = (ethylene terephthalate)(n-1) + 4-[(2-hydroxyethoxy)carbonyl]benzoate + H(+)</text>
        <dbReference type="Rhea" id="RHEA:49528"/>
        <dbReference type="Rhea" id="RHEA-COMP:12420"/>
        <dbReference type="Rhea" id="RHEA-COMP:12421"/>
        <dbReference type="ChEBI" id="CHEBI:15377"/>
        <dbReference type="ChEBI" id="CHEBI:15378"/>
        <dbReference type="ChEBI" id="CHEBI:131701"/>
        <dbReference type="ChEBI" id="CHEBI:131704"/>
        <dbReference type="EC" id="3.1.1.101"/>
    </reaction>
    <physiologicalReaction direction="left-to-right" evidence="4">
        <dbReference type="Rhea" id="RHEA:49529"/>
    </physiologicalReaction>
</comment>
<evidence type="ECO:0000256" key="4">
    <source>
        <dbReference type="ARBA" id="ARBA00033707"/>
    </source>
</evidence>
<accession>A0ABW2CTX2</accession>
<comment type="catalytic activity">
    <reaction evidence="3">
        <text>a butanoate ester + H2O = an aliphatic alcohol + butanoate + H(+)</text>
        <dbReference type="Rhea" id="RHEA:47348"/>
        <dbReference type="ChEBI" id="CHEBI:2571"/>
        <dbReference type="ChEBI" id="CHEBI:15377"/>
        <dbReference type="ChEBI" id="CHEBI:15378"/>
        <dbReference type="ChEBI" id="CHEBI:17968"/>
        <dbReference type="ChEBI" id="CHEBI:50477"/>
    </reaction>
    <physiologicalReaction direction="left-to-right" evidence="3">
        <dbReference type="Rhea" id="RHEA:47349"/>
    </physiologicalReaction>
</comment>
<proteinExistence type="predicted"/>
<dbReference type="PANTHER" id="PTHR33428:SF14">
    <property type="entry name" value="CARBOXYLESTERASE TYPE B DOMAIN-CONTAINING PROTEIN"/>
    <property type="match status" value="1"/>
</dbReference>
<dbReference type="EMBL" id="JBHSXS010000035">
    <property type="protein sequence ID" value="MFC6885228.1"/>
    <property type="molecule type" value="Genomic_DNA"/>
</dbReference>
<dbReference type="InterPro" id="IPR029058">
    <property type="entry name" value="AB_hydrolase_fold"/>
</dbReference>
<evidence type="ECO:0000313" key="10">
    <source>
        <dbReference type="Proteomes" id="UP001596380"/>
    </source>
</evidence>
<dbReference type="RefSeq" id="WP_160825868.1">
    <property type="nucleotide sequence ID" value="NZ_JBHSXE010000001.1"/>
</dbReference>
<comment type="subcellular location">
    <subcellularLocation>
        <location evidence="1">Periplasm</location>
    </subcellularLocation>
</comment>
<evidence type="ECO:0000256" key="6">
    <source>
        <dbReference type="ARBA" id="ARBA00033780"/>
    </source>
</evidence>
<dbReference type="Pfam" id="PF12740">
    <property type="entry name" value="PETase"/>
    <property type="match status" value="1"/>
</dbReference>
<evidence type="ECO:0000256" key="1">
    <source>
        <dbReference type="ARBA" id="ARBA00004418"/>
    </source>
</evidence>
<dbReference type="Proteomes" id="UP001596380">
    <property type="component" value="Unassembled WGS sequence"/>
</dbReference>
<sequence>MALLSARWLSALVPGLVSALASFALVGTAPAGADVRAPAAEVAVEVLPQHTLFRPKDLGGVRHPVIVWGNGTFAIPLVYAGLLHHWASQGFIVAAANTPMSGSAKEMRAGIDLLAARDADPKSPYHGRVDLRHIAATGHSQGGAGAVNAAADPRVTTVVPIEPADADVRVLRTPALFLAGQGDHIVPPADVRAMYEAAGHVPAVYGELRGAGHLTPLGDGGAFRDVATAWMRALLMDDAQARARFFGPDCGYCSDPAFSAFLRNPRT</sequence>
<evidence type="ECO:0000313" key="9">
    <source>
        <dbReference type="EMBL" id="MFC6885228.1"/>
    </source>
</evidence>
<feature type="domain" description="PET hydrolase/cutinase-like" evidence="8">
    <location>
        <begin position="82"/>
        <end position="240"/>
    </location>
</feature>
<evidence type="ECO:0000256" key="7">
    <source>
        <dbReference type="SAM" id="SignalP"/>
    </source>
</evidence>
<feature type="chain" id="PRO_5045142727" description="poly(ethylene terephthalate) hydrolase" evidence="7">
    <location>
        <begin position="34"/>
        <end position="267"/>
    </location>
</feature>
<protein>
    <recommendedName>
        <fullName evidence="5">poly(ethylene terephthalate) hydrolase</fullName>
        <ecNumber evidence="5">3.1.1.101</ecNumber>
    </recommendedName>
    <alternativeName>
        <fullName evidence="6">Poly(ethylene terephthalate) hydrolase</fullName>
    </alternativeName>
</protein>
<evidence type="ECO:0000259" key="8">
    <source>
        <dbReference type="Pfam" id="PF12740"/>
    </source>
</evidence>
<organism evidence="9 10">
    <name type="scientific">Actinomadura yumaensis</name>
    <dbReference type="NCBI Taxonomy" id="111807"/>
    <lineage>
        <taxon>Bacteria</taxon>
        <taxon>Bacillati</taxon>
        <taxon>Actinomycetota</taxon>
        <taxon>Actinomycetes</taxon>
        <taxon>Streptosporangiales</taxon>
        <taxon>Thermomonosporaceae</taxon>
        <taxon>Actinomadura</taxon>
    </lineage>
</organism>
<comment type="caution">
    <text evidence="9">The sequence shown here is derived from an EMBL/GenBank/DDBJ whole genome shotgun (WGS) entry which is preliminary data.</text>
</comment>
<gene>
    <name evidence="9" type="ORF">ACFQKB_36105</name>
</gene>
<dbReference type="InterPro" id="IPR041127">
    <property type="entry name" value="PET_hydrolase/cutinase-like"/>
</dbReference>